<dbReference type="PRINTS" id="PR00599">
    <property type="entry name" value="MAPEPTIDASE"/>
</dbReference>
<dbReference type="AlphaFoldDB" id="A0A2H0VE58"/>
<feature type="binding site" evidence="6">
    <location>
        <position position="100"/>
    </location>
    <ligand>
        <name>a divalent metal cation</name>
        <dbReference type="ChEBI" id="CHEBI:60240"/>
        <label>1</label>
    </ligand>
</feature>
<feature type="binding site" evidence="6">
    <location>
        <position position="82"/>
    </location>
    <ligand>
        <name>substrate</name>
    </ligand>
</feature>
<feature type="binding site" evidence="6">
    <location>
        <position position="238"/>
    </location>
    <ligand>
        <name>a divalent metal cation</name>
        <dbReference type="ChEBI" id="CHEBI:60240"/>
        <label>2</label>
        <note>catalytic</note>
    </ligand>
</feature>
<comment type="caution">
    <text evidence="9">The sequence shown here is derived from an EMBL/GenBank/DDBJ whole genome shotgun (WGS) entry which is preliminary data.</text>
</comment>
<feature type="binding site" evidence="6">
    <location>
        <position position="181"/>
    </location>
    <ligand>
        <name>substrate</name>
    </ligand>
</feature>
<evidence type="ECO:0000256" key="4">
    <source>
        <dbReference type="ARBA" id="ARBA00022723"/>
    </source>
</evidence>
<evidence type="ECO:0000256" key="3">
    <source>
        <dbReference type="ARBA" id="ARBA00022670"/>
    </source>
</evidence>
<comment type="function">
    <text evidence="1 6">Removes the N-terminal methionine from nascent proteins. The N-terminal methionine is often cleaved when the second residue in the primary sequence is small and uncharged (Met-Ala-, Cys, Gly, Pro, Ser, Thr, or Val). Requires deformylation of the N(alpha)-formylated initiator methionine before it can be hydrolyzed.</text>
</comment>
<evidence type="ECO:0000256" key="6">
    <source>
        <dbReference type="HAMAP-Rule" id="MF_01974"/>
    </source>
</evidence>
<dbReference type="InterPro" id="IPR001714">
    <property type="entry name" value="Pept_M24_MAP"/>
</dbReference>
<evidence type="ECO:0000259" key="8">
    <source>
        <dbReference type="Pfam" id="PF00557"/>
    </source>
</evidence>
<feature type="domain" description="Peptidase M24" evidence="8">
    <location>
        <begin position="12"/>
        <end position="245"/>
    </location>
</feature>
<name>A0A2H0VE58_9BACT</name>
<dbReference type="SUPFAM" id="SSF55920">
    <property type="entry name" value="Creatinase/aminopeptidase"/>
    <property type="match status" value="1"/>
</dbReference>
<dbReference type="InterPro" id="IPR002467">
    <property type="entry name" value="Pept_M24A_MAP1"/>
</dbReference>
<dbReference type="CDD" id="cd01086">
    <property type="entry name" value="MetAP1"/>
    <property type="match status" value="1"/>
</dbReference>
<dbReference type="HAMAP" id="MF_01974">
    <property type="entry name" value="MetAP_1"/>
    <property type="match status" value="1"/>
</dbReference>
<dbReference type="InterPro" id="IPR000994">
    <property type="entry name" value="Pept_M24"/>
</dbReference>
<comment type="similarity">
    <text evidence="6">Belongs to the peptidase M24A family. Methionine aminopeptidase type 1 subfamily.</text>
</comment>
<dbReference type="GO" id="GO:0046872">
    <property type="term" value="F:metal ion binding"/>
    <property type="evidence" value="ECO:0007669"/>
    <property type="project" value="UniProtKB-UniRule"/>
</dbReference>
<organism evidence="9 10">
    <name type="scientific">Candidatus Doudnabacteria bacterium CG10_big_fil_rev_8_21_14_0_10_41_10</name>
    <dbReference type="NCBI Taxonomy" id="1974551"/>
    <lineage>
        <taxon>Bacteria</taxon>
        <taxon>Candidatus Doudnaibacteriota</taxon>
    </lineage>
</organism>
<proteinExistence type="inferred from homology"/>
<keyword evidence="2 6" id="KW-0031">Aminopeptidase</keyword>
<dbReference type="NCBIfam" id="TIGR00500">
    <property type="entry name" value="met_pdase_I"/>
    <property type="match status" value="1"/>
</dbReference>
<keyword evidence="3 6" id="KW-0645">Protease</keyword>
<reference evidence="10" key="1">
    <citation type="submission" date="2017-09" db="EMBL/GenBank/DDBJ databases">
        <title>Depth-based differentiation of microbial function through sediment-hosted aquifers and enrichment of novel symbionts in the deep terrestrial subsurface.</title>
        <authorList>
            <person name="Probst A.J."/>
            <person name="Ladd B."/>
            <person name="Jarett J.K."/>
            <person name="Geller-Mcgrath D.E."/>
            <person name="Sieber C.M.K."/>
            <person name="Emerson J.B."/>
            <person name="Anantharaman K."/>
            <person name="Thomas B.C."/>
            <person name="Malmstrom R."/>
            <person name="Stieglmeier M."/>
            <person name="Klingl A."/>
            <person name="Woyke T."/>
            <person name="Ryan C.M."/>
            <person name="Banfield J.F."/>
        </authorList>
    </citation>
    <scope>NUCLEOTIDE SEQUENCE [LARGE SCALE GENOMIC DNA]</scope>
</reference>
<comment type="catalytic activity">
    <reaction evidence="6 7">
        <text>Release of N-terminal amino acids, preferentially methionine, from peptides and arylamides.</text>
        <dbReference type="EC" id="3.4.11.18"/>
    </reaction>
</comment>
<dbReference type="InterPro" id="IPR036005">
    <property type="entry name" value="Creatinase/aminopeptidase-like"/>
</dbReference>
<feature type="binding site" evidence="6">
    <location>
        <position position="238"/>
    </location>
    <ligand>
        <name>a divalent metal cation</name>
        <dbReference type="ChEBI" id="CHEBI:60240"/>
        <label>1</label>
    </ligand>
</feature>
<comment type="cofactor">
    <cofactor evidence="6">
        <name>Co(2+)</name>
        <dbReference type="ChEBI" id="CHEBI:48828"/>
    </cofactor>
    <cofactor evidence="6">
        <name>Zn(2+)</name>
        <dbReference type="ChEBI" id="CHEBI:29105"/>
    </cofactor>
    <cofactor evidence="6">
        <name>Mn(2+)</name>
        <dbReference type="ChEBI" id="CHEBI:29035"/>
    </cofactor>
    <cofactor evidence="6">
        <name>Fe(2+)</name>
        <dbReference type="ChEBI" id="CHEBI:29033"/>
    </cofactor>
    <text evidence="6">Binds 2 divalent metal cations per subunit. Has a high-affinity and a low affinity metal-binding site. The true nature of the physiological cofactor is under debate. The enzyme is active with cobalt, zinc, manganese or divalent iron ions. Most likely, methionine aminopeptidases function as mononuclear Fe(2+)-metalloproteases under physiological conditions, and the catalytically relevant metal-binding site has been assigned to the histidine-containing high-affinity site.</text>
</comment>
<keyword evidence="4 6" id="KW-0479">Metal-binding</keyword>
<dbReference type="Gene3D" id="3.90.230.10">
    <property type="entry name" value="Creatinase/methionine aminopeptidase superfamily"/>
    <property type="match status" value="1"/>
</dbReference>
<sequence length="253" mass="27206">MINIYSEKEIEELLESGKILSLVLRAVAKMVKPGVTTKELDVAAEKQIRAAGGAPAFLNYHEGNMKPYPASLCTSINDELVHCVPYVNRKIKECDIVSLDLGVKYKNMNTDMALTVAVGEVSKEVVQMLKVTEQSLQKGIEAVKPGNTVGDIGHAVESFVKEYKFGIIRDLVGHGVGKNVHEEPRVPNYGKAGTGVALKPGMVIAIEPMLTLGGEKIKLLPDGFGITTADGSLSAHFEKTVAVTDSGYKIITP</sequence>
<dbReference type="GO" id="GO:0070006">
    <property type="term" value="F:metalloaminopeptidase activity"/>
    <property type="evidence" value="ECO:0007669"/>
    <property type="project" value="UniProtKB-UniRule"/>
</dbReference>
<evidence type="ECO:0000256" key="7">
    <source>
        <dbReference type="RuleBase" id="RU003653"/>
    </source>
</evidence>
<dbReference type="PANTHER" id="PTHR43330">
    <property type="entry name" value="METHIONINE AMINOPEPTIDASE"/>
    <property type="match status" value="1"/>
</dbReference>
<evidence type="ECO:0000256" key="1">
    <source>
        <dbReference type="ARBA" id="ARBA00002521"/>
    </source>
</evidence>
<evidence type="ECO:0000313" key="10">
    <source>
        <dbReference type="Proteomes" id="UP000230557"/>
    </source>
</evidence>
<feature type="binding site" evidence="6">
    <location>
        <position position="174"/>
    </location>
    <ligand>
        <name>a divalent metal cation</name>
        <dbReference type="ChEBI" id="CHEBI:60240"/>
        <label>2</label>
        <note>catalytic</note>
    </ligand>
</feature>
<evidence type="ECO:0000256" key="5">
    <source>
        <dbReference type="ARBA" id="ARBA00022801"/>
    </source>
</evidence>
<dbReference type="EMBL" id="PFAJ01000023">
    <property type="protein sequence ID" value="PIR97388.1"/>
    <property type="molecule type" value="Genomic_DNA"/>
</dbReference>
<protein>
    <recommendedName>
        <fullName evidence="6 7">Methionine aminopeptidase</fullName>
        <shortName evidence="6">MAP</shortName>
        <shortName evidence="6">MetAP</shortName>
        <ecNumber evidence="6 7">3.4.11.18</ecNumber>
    </recommendedName>
    <alternativeName>
        <fullName evidence="6">Peptidase M</fullName>
    </alternativeName>
</protein>
<accession>A0A2H0VE58</accession>
<dbReference type="GO" id="GO:0004239">
    <property type="term" value="F:initiator methionyl aminopeptidase activity"/>
    <property type="evidence" value="ECO:0007669"/>
    <property type="project" value="UniProtKB-UniRule"/>
</dbReference>
<dbReference type="GO" id="GO:0006508">
    <property type="term" value="P:proteolysis"/>
    <property type="evidence" value="ECO:0007669"/>
    <property type="project" value="UniProtKB-KW"/>
</dbReference>
<comment type="subunit">
    <text evidence="6">Monomer.</text>
</comment>
<evidence type="ECO:0000256" key="2">
    <source>
        <dbReference type="ARBA" id="ARBA00022438"/>
    </source>
</evidence>
<evidence type="ECO:0000313" key="9">
    <source>
        <dbReference type="EMBL" id="PIR97388.1"/>
    </source>
</evidence>
<dbReference type="Pfam" id="PF00557">
    <property type="entry name" value="Peptidase_M24"/>
    <property type="match status" value="1"/>
</dbReference>
<dbReference type="GO" id="GO:0005829">
    <property type="term" value="C:cytosol"/>
    <property type="evidence" value="ECO:0007669"/>
    <property type="project" value="TreeGrafter"/>
</dbReference>
<feature type="binding site" evidence="6">
    <location>
        <position position="111"/>
    </location>
    <ligand>
        <name>a divalent metal cation</name>
        <dbReference type="ChEBI" id="CHEBI:60240"/>
        <label>1</label>
    </ligand>
</feature>
<dbReference type="PANTHER" id="PTHR43330:SF27">
    <property type="entry name" value="METHIONINE AMINOPEPTIDASE"/>
    <property type="match status" value="1"/>
</dbReference>
<keyword evidence="5 6" id="KW-0378">Hydrolase</keyword>
<dbReference type="EC" id="3.4.11.18" evidence="6 7"/>
<feature type="binding site" evidence="6">
    <location>
        <position position="111"/>
    </location>
    <ligand>
        <name>a divalent metal cation</name>
        <dbReference type="ChEBI" id="CHEBI:60240"/>
        <label>2</label>
        <note>catalytic</note>
    </ligand>
</feature>
<gene>
    <name evidence="6 9" type="primary">map</name>
    <name evidence="9" type="ORF">COT91_01675</name>
</gene>
<feature type="binding site" evidence="6">
    <location>
        <position position="207"/>
    </location>
    <ligand>
        <name>a divalent metal cation</name>
        <dbReference type="ChEBI" id="CHEBI:60240"/>
        <label>2</label>
        <note>catalytic</note>
    </ligand>
</feature>
<dbReference type="Proteomes" id="UP000230557">
    <property type="component" value="Unassembled WGS sequence"/>
</dbReference>